<gene>
    <name evidence="2" type="primary">trxA_3</name>
    <name evidence="2" type="ORF">IWT5_00859</name>
</gene>
<dbReference type="EMBL" id="BCMJ01000003">
    <property type="protein sequence ID" value="GAX07709.1"/>
    <property type="molecule type" value="Genomic_DNA"/>
</dbReference>
<name>A0A1Z5J1D2_9LACO</name>
<dbReference type="InterPro" id="IPR050620">
    <property type="entry name" value="Thioredoxin_H-type-like"/>
</dbReference>
<dbReference type="Pfam" id="PF00085">
    <property type="entry name" value="Thioredoxin"/>
    <property type="match status" value="1"/>
</dbReference>
<dbReference type="InterPro" id="IPR036249">
    <property type="entry name" value="Thioredoxin-like_sf"/>
</dbReference>
<accession>A0A1Z5J1D2</accession>
<protein>
    <submittedName>
        <fullName evidence="2">Thiol-disulfide isomerase/thioredoxin</fullName>
    </submittedName>
</protein>
<reference evidence="2 3" key="1">
    <citation type="submission" date="2015-11" db="EMBL/GenBank/DDBJ databases">
        <title>Draft genome sequences of new species of the genus Lactobacillus isolated from orchardgrass silage.</title>
        <authorList>
            <person name="Tohno M."/>
            <person name="Tanizawa Y."/>
            <person name="Arita M."/>
        </authorList>
    </citation>
    <scope>NUCLEOTIDE SEQUENCE [LARGE SCALE GENOMIC DNA]</scope>
    <source>
        <strain evidence="2 3">IWT5</strain>
    </source>
</reference>
<dbReference type="InterPro" id="IPR013766">
    <property type="entry name" value="Thioredoxin_domain"/>
</dbReference>
<dbReference type="OrthoDB" id="7629852at2"/>
<sequence length="105" mass="12199">MEKLPQMTKDQLLEKIKDGRYMLFFSATWCTDCAFIKPSMPAIEAEYPDFKFINVDRDKNIDLAVELNVLGIPSFIAYNNGEEIGRFVNKDRKTKQQVEEFINAL</sequence>
<dbReference type="PROSITE" id="PS51352">
    <property type="entry name" value="THIOREDOXIN_2"/>
    <property type="match status" value="1"/>
</dbReference>
<dbReference type="CDD" id="cd02947">
    <property type="entry name" value="TRX_family"/>
    <property type="match status" value="1"/>
</dbReference>
<evidence type="ECO:0000313" key="3">
    <source>
        <dbReference type="Proteomes" id="UP000223370"/>
    </source>
</evidence>
<dbReference type="SUPFAM" id="SSF52833">
    <property type="entry name" value="Thioredoxin-like"/>
    <property type="match status" value="1"/>
</dbReference>
<dbReference type="GO" id="GO:0016853">
    <property type="term" value="F:isomerase activity"/>
    <property type="evidence" value="ECO:0007669"/>
    <property type="project" value="UniProtKB-KW"/>
</dbReference>
<dbReference type="RefSeq" id="WP_098824083.1">
    <property type="nucleotide sequence ID" value="NZ_BCMJ01000003.1"/>
</dbReference>
<dbReference type="Gene3D" id="3.40.30.10">
    <property type="entry name" value="Glutaredoxin"/>
    <property type="match status" value="1"/>
</dbReference>
<dbReference type="PANTHER" id="PTHR10438">
    <property type="entry name" value="THIOREDOXIN"/>
    <property type="match status" value="1"/>
</dbReference>
<proteinExistence type="predicted"/>
<dbReference type="AlphaFoldDB" id="A0A1Z5J1D2"/>
<keyword evidence="3" id="KW-1185">Reference proteome</keyword>
<feature type="domain" description="Thioredoxin" evidence="1">
    <location>
        <begin position="1"/>
        <end position="105"/>
    </location>
</feature>
<comment type="caution">
    <text evidence="2">The sequence shown here is derived from an EMBL/GenBank/DDBJ whole genome shotgun (WGS) entry which is preliminary data.</text>
</comment>
<evidence type="ECO:0000259" key="1">
    <source>
        <dbReference type="PROSITE" id="PS51352"/>
    </source>
</evidence>
<dbReference type="PANTHER" id="PTHR10438:SF468">
    <property type="entry name" value="THIOREDOXIN-1-RELATED"/>
    <property type="match status" value="1"/>
</dbReference>
<dbReference type="Proteomes" id="UP000223370">
    <property type="component" value="Unassembled WGS sequence"/>
</dbReference>
<organism evidence="2 3">
    <name type="scientific">Secundilactobacillus silagincola</name>
    <dbReference type="NCBI Taxonomy" id="1714681"/>
    <lineage>
        <taxon>Bacteria</taxon>
        <taxon>Bacillati</taxon>
        <taxon>Bacillota</taxon>
        <taxon>Bacilli</taxon>
        <taxon>Lactobacillales</taxon>
        <taxon>Lactobacillaceae</taxon>
        <taxon>Secundilactobacillus</taxon>
    </lineage>
</organism>
<evidence type="ECO:0000313" key="2">
    <source>
        <dbReference type="EMBL" id="GAX07709.1"/>
    </source>
</evidence>
<keyword evidence="2" id="KW-0413">Isomerase</keyword>